<comment type="caution">
    <text evidence="2">The sequence shown here is derived from an EMBL/GenBank/DDBJ whole genome shotgun (WGS) entry which is preliminary data.</text>
</comment>
<evidence type="ECO:0000256" key="1">
    <source>
        <dbReference type="SAM" id="SignalP"/>
    </source>
</evidence>
<sequence length="170" mass="18102">MRPCYIALNFLLAGAAVSQPTTDPLTVSDHSGGGGDQCKRTLGWGTGGGDDCPSGYYKRTLDTVDWGHGGGDKCKCPDDSGKGGGWKRDDTAAATDAAANANWWKPEPSCPPSNPSNIHYYVRTSTAKAYDYVEVFFPSFTIIPSTQANQHICAEAFVAAAEANKHLHDD</sequence>
<gene>
    <name evidence="2" type="ORF">N0V93_009339</name>
</gene>
<keyword evidence="1" id="KW-0732">Signal</keyword>
<accession>A0A9W9CTK3</accession>
<organism evidence="2 3">
    <name type="scientific">Gnomoniopsis smithogilvyi</name>
    <dbReference type="NCBI Taxonomy" id="1191159"/>
    <lineage>
        <taxon>Eukaryota</taxon>
        <taxon>Fungi</taxon>
        <taxon>Dikarya</taxon>
        <taxon>Ascomycota</taxon>
        <taxon>Pezizomycotina</taxon>
        <taxon>Sordariomycetes</taxon>
        <taxon>Sordariomycetidae</taxon>
        <taxon>Diaporthales</taxon>
        <taxon>Gnomoniaceae</taxon>
        <taxon>Gnomoniopsis</taxon>
    </lineage>
</organism>
<feature type="signal peptide" evidence="1">
    <location>
        <begin position="1"/>
        <end position="18"/>
    </location>
</feature>
<dbReference type="AlphaFoldDB" id="A0A9W9CTK3"/>
<dbReference type="Proteomes" id="UP001140453">
    <property type="component" value="Unassembled WGS sequence"/>
</dbReference>
<feature type="chain" id="PRO_5040762561" evidence="1">
    <location>
        <begin position="19"/>
        <end position="170"/>
    </location>
</feature>
<keyword evidence="3" id="KW-1185">Reference proteome</keyword>
<reference evidence="2" key="1">
    <citation type="submission" date="2022-10" db="EMBL/GenBank/DDBJ databases">
        <title>Tapping the CABI collections for fungal endophytes: first genome assemblies for Collariella, Neodidymelliopsis, Ascochyta clinopodiicola, Didymella pomorum, Didymosphaeria variabile, Neocosmospora piperis and Neocucurbitaria cava.</title>
        <authorList>
            <person name="Hill R."/>
        </authorList>
    </citation>
    <scope>NUCLEOTIDE SEQUENCE</scope>
    <source>
        <strain evidence="2">IMI 355082</strain>
    </source>
</reference>
<protein>
    <submittedName>
        <fullName evidence="2">Uncharacterized protein</fullName>
    </submittedName>
</protein>
<evidence type="ECO:0000313" key="2">
    <source>
        <dbReference type="EMBL" id="KAJ4386443.1"/>
    </source>
</evidence>
<name>A0A9W9CTK3_9PEZI</name>
<evidence type="ECO:0000313" key="3">
    <source>
        <dbReference type="Proteomes" id="UP001140453"/>
    </source>
</evidence>
<proteinExistence type="predicted"/>
<dbReference type="EMBL" id="JAPEVB010000006">
    <property type="protein sequence ID" value="KAJ4386443.1"/>
    <property type="molecule type" value="Genomic_DNA"/>
</dbReference>